<organism evidence="2">
    <name type="scientific">marine sediment metagenome</name>
    <dbReference type="NCBI Taxonomy" id="412755"/>
    <lineage>
        <taxon>unclassified sequences</taxon>
        <taxon>metagenomes</taxon>
        <taxon>ecological metagenomes</taxon>
    </lineage>
</organism>
<accession>A0A0F9C756</accession>
<dbReference type="AlphaFoldDB" id="A0A0F9C756"/>
<evidence type="ECO:0000313" key="2">
    <source>
        <dbReference type="EMBL" id="KKK92436.1"/>
    </source>
</evidence>
<sequence>MTDPTRPSPLPPPMTVDCRNADPDALLTLEWLVANSLGACASGTVMGCNTRRYHGLLIAATRPPVGRIASLATVTEQLVVGAESQELGNHEFVGTTAWRGLPHLVAFRNDIAPTFVF</sequence>
<name>A0A0F9C756_9ZZZZ</name>
<reference evidence="2" key="1">
    <citation type="journal article" date="2015" name="Nature">
        <title>Complex archaea that bridge the gap between prokaryotes and eukaryotes.</title>
        <authorList>
            <person name="Spang A."/>
            <person name="Saw J.H."/>
            <person name="Jorgensen S.L."/>
            <person name="Zaremba-Niedzwiedzka K."/>
            <person name="Martijn J."/>
            <person name="Lind A.E."/>
            <person name="van Eijk R."/>
            <person name="Schleper C."/>
            <person name="Guy L."/>
            <person name="Ettema T.J."/>
        </authorList>
    </citation>
    <scope>NUCLEOTIDE SEQUENCE</scope>
</reference>
<feature type="non-terminal residue" evidence="2">
    <location>
        <position position="117"/>
    </location>
</feature>
<comment type="caution">
    <text evidence="2">The sequence shown here is derived from an EMBL/GenBank/DDBJ whole genome shotgun (WGS) entry which is preliminary data.</text>
</comment>
<dbReference type="Pfam" id="PF12439">
    <property type="entry name" value="GDE_N"/>
    <property type="match status" value="1"/>
</dbReference>
<protein>
    <recommendedName>
        <fullName evidence="1">Glycogen debranching enzyme bacterial and archaeal type N-terminal domain-containing protein</fullName>
    </recommendedName>
</protein>
<gene>
    <name evidence="2" type="ORF">LCGC14_2702940</name>
</gene>
<feature type="domain" description="Glycogen debranching enzyme bacterial and archaeal type N-terminal" evidence="1">
    <location>
        <begin position="30"/>
        <end position="117"/>
    </location>
</feature>
<dbReference type="EMBL" id="LAZR01048211">
    <property type="protein sequence ID" value="KKK92436.1"/>
    <property type="molecule type" value="Genomic_DNA"/>
</dbReference>
<proteinExistence type="predicted"/>
<dbReference type="InterPro" id="IPR024742">
    <property type="entry name" value="Glycogen_debranch_N"/>
</dbReference>
<evidence type="ECO:0000259" key="1">
    <source>
        <dbReference type="Pfam" id="PF12439"/>
    </source>
</evidence>